<comment type="cofactor">
    <cofactor evidence="1">
        <name>Mg(2+)</name>
        <dbReference type="ChEBI" id="CHEBI:18420"/>
    </cofactor>
</comment>
<dbReference type="PANTHER" id="PTHR32308:SF10">
    <property type="entry name" value="CITRATE LYASE SUBUNIT BETA"/>
    <property type="match status" value="1"/>
</dbReference>
<keyword evidence="2" id="KW-0479">Metal-binding</keyword>
<dbReference type="Gene3D" id="3.20.20.60">
    <property type="entry name" value="Phosphoenolpyruvate-binding domains"/>
    <property type="match status" value="1"/>
</dbReference>
<gene>
    <name evidence="5" type="ORF">ACFFNX_04330</name>
</gene>
<dbReference type="PANTHER" id="PTHR32308">
    <property type="entry name" value="LYASE BETA SUBUNIT, PUTATIVE (AFU_ORTHOLOGUE AFUA_4G13030)-RELATED"/>
    <property type="match status" value="1"/>
</dbReference>
<keyword evidence="3" id="KW-0460">Magnesium</keyword>
<protein>
    <submittedName>
        <fullName evidence="5">HpcH/HpaI aldolase/citrate lyase family protein</fullName>
    </submittedName>
</protein>
<evidence type="ECO:0000256" key="2">
    <source>
        <dbReference type="ARBA" id="ARBA00022723"/>
    </source>
</evidence>
<dbReference type="GO" id="GO:0016829">
    <property type="term" value="F:lyase activity"/>
    <property type="evidence" value="ECO:0007669"/>
    <property type="project" value="UniProtKB-KW"/>
</dbReference>
<keyword evidence="6" id="KW-1185">Reference proteome</keyword>
<comment type="caution">
    <text evidence="5">The sequence shown here is derived from an EMBL/GenBank/DDBJ whole genome shotgun (WGS) entry which is preliminary data.</text>
</comment>
<evidence type="ECO:0000256" key="1">
    <source>
        <dbReference type="ARBA" id="ARBA00001946"/>
    </source>
</evidence>
<organism evidence="5 6">
    <name type="scientific">Actinoallomurus acaciae</name>
    <dbReference type="NCBI Taxonomy" id="502577"/>
    <lineage>
        <taxon>Bacteria</taxon>
        <taxon>Bacillati</taxon>
        <taxon>Actinomycetota</taxon>
        <taxon>Actinomycetes</taxon>
        <taxon>Streptosporangiales</taxon>
        <taxon>Thermomonosporaceae</taxon>
        <taxon>Actinoallomurus</taxon>
    </lineage>
</organism>
<dbReference type="InterPro" id="IPR015813">
    <property type="entry name" value="Pyrv/PenolPyrv_kinase-like_dom"/>
</dbReference>
<evidence type="ECO:0000259" key="4">
    <source>
        <dbReference type="Pfam" id="PF03328"/>
    </source>
</evidence>
<proteinExistence type="predicted"/>
<dbReference type="EMBL" id="JBHLZP010000017">
    <property type="protein sequence ID" value="MFB9831412.1"/>
    <property type="molecule type" value="Genomic_DNA"/>
</dbReference>
<dbReference type="PIRSF" id="PIRSF015582">
    <property type="entry name" value="Cit_lyase_B"/>
    <property type="match status" value="1"/>
</dbReference>
<dbReference type="RefSeq" id="WP_378195446.1">
    <property type="nucleotide sequence ID" value="NZ_JBHLZP010000017.1"/>
</dbReference>
<evidence type="ECO:0000313" key="6">
    <source>
        <dbReference type="Proteomes" id="UP001589627"/>
    </source>
</evidence>
<dbReference type="Pfam" id="PF03328">
    <property type="entry name" value="HpcH_HpaI"/>
    <property type="match status" value="1"/>
</dbReference>
<dbReference type="InterPro" id="IPR011206">
    <property type="entry name" value="Citrate_lyase_beta/mcl1/mcl2"/>
</dbReference>
<reference evidence="5 6" key="1">
    <citation type="submission" date="2024-09" db="EMBL/GenBank/DDBJ databases">
        <authorList>
            <person name="Sun Q."/>
            <person name="Mori K."/>
        </authorList>
    </citation>
    <scope>NUCLEOTIDE SEQUENCE [LARGE SCALE GENOMIC DNA]</scope>
    <source>
        <strain evidence="5 6">TBRC 0563</strain>
    </source>
</reference>
<dbReference type="SUPFAM" id="SSF51621">
    <property type="entry name" value="Phosphoenolpyruvate/pyruvate domain"/>
    <property type="match status" value="1"/>
</dbReference>
<accession>A0ABV5YAC1</accession>
<name>A0ABV5YAC1_9ACTN</name>
<dbReference type="InterPro" id="IPR005000">
    <property type="entry name" value="Aldolase/citrate-lyase_domain"/>
</dbReference>
<evidence type="ECO:0000313" key="5">
    <source>
        <dbReference type="EMBL" id="MFB9831412.1"/>
    </source>
</evidence>
<feature type="domain" description="HpcH/HpaI aldolase/citrate lyase" evidence="4">
    <location>
        <begin position="12"/>
        <end position="212"/>
    </location>
</feature>
<keyword evidence="5" id="KW-0456">Lyase</keyword>
<dbReference type="Proteomes" id="UP001589627">
    <property type="component" value="Unassembled WGS sequence"/>
</dbReference>
<dbReference type="InterPro" id="IPR040442">
    <property type="entry name" value="Pyrv_kinase-like_dom_sf"/>
</dbReference>
<sequence length="276" mass="28744">MTGTPAPAAITWLFVPGDRPDRFDKARGSGADEVICDLEDAVAAHAKDRARGDVVGWLAASGSAWVRINAPGTPWHAGDVAALAGLPGLRGVVVPKAETAAALHAIGHGVHADVIALIETAVGVHRAHEIAGAEVVRRLAFGSIDYALDIDADESDESLMLARATLVLASRVARKPPPIDGVTMNLTDAAVTEAAARRARRTGFGGKLCVHPAQLVPAAMAFQPTREELRWAKDVLRRAAESGTGASAADGDMIDRPLLERARRIAGHAAGRGTVV</sequence>
<evidence type="ECO:0000256" key="3">
    <source>
        <dbReference type="ARBA" id="ARBA00022842"/>
    </source>
</evidence>